<evidence type="ECO:0000313" key="1">
    <source>
        <dbReference type="EMBL" id="EEG26560.1"/>
    </source>
</evidence>
<organism evidence="1 2">
    <name type="scientific">Corynebacterium matruchotii ATCC 33806</name>
    <dbReference type="NCBI Taxonomy" id="566549"/>
    <lineage>
        <taxon>Bacteria</taxon>
        <taxon>Bacillati</taxon>
        <taxon>Actinomycetota</taxon>
        <taxon>Actinomycetes</taxon>
        <taxon>Mycobacteriales</taxon>
        <taxon>Corynebacteriaceae</taxon>
        <taxon>Corynebacterium</taxon>
    </lineage>
</organism>
<accession>C0E4K0</accession>
<evidence type="ECO:0000313" key="2">
    <source>
        <dbReference type="Proteomes" id="UP000006247"/>
    </source>
</evidence>
<gene>
    <name evidence="1" type="ORF">CORMATOL_01926</name>
</gene>
<proteinExistence type="predicted"/>
<reference evidence="1 2" key="1">
    <citation type="submission" date="2009-01" db="EMBL/GenBank/DDBJ databases">
        <authorList>
            <person name="Fulton L."/>
            <person name="Clifton S."/>
            <person name="Chinwalla A.T."/>
            <person name="Mitreva M."/>
            <person name="Sodergren E."/>
            <person name="Weinstock G."/>
            <person name="Clifton S."/>
            <person name="Dooling D.J."/>
            <person name="Fulton B."/>
            <person name="Minx P."/>
            <person name="Pepin K.H."/>
            <person name="Johnson M."/>
            <person name="Bhonagiri V."/>
            <person name="Nash W.E."/>
            <person name="Mardis E.R."/>
            <person name="Wilson R.K."/>
        </authorList>
    </citation>
    <scope>NUCLEOTIDE SEQUENCE [LARGE SCALE GENOMIC DNA]</scope>
    <source>
        <strain evidence="1 2">ATCC 33806</strain>
    </source>
</reference>
<dbReference type="HOGENOM" id="CLU_3182619_0_0_11"/>
<protein>
    <submittedName>
        <fullName evidence="1">Uncharacterized protein</fullName>
    </submittedName>
</protein>
<name>C0E4K0_9CORY</name>
<dbReference type="Proteomes" id="UP000006247">
    <property type="component" value="Unassembled WGS sequence"/>
</dbReference>
<comment type="caution">
    <text evidence="1">The sequence shown here is derived from an EMBL/GenBank/DDBJ whole genome shotgun (WGS) entry which is preliminary data.</text>
</comment>
<dbReference type="EMBL" id="ACEB01000026">
    <property type="protein sequence ID" value="EEG26560.1"/>
    <property type="molecule type" value="Genomic_DNA"/>
</dbReference>
<sequence length="46" mass="5326">MPKAARNARTRNLDNYKNWIKSEVVYSKTPGYGVFPGELLREWLVG</sequence>
<dbReference type="AlphaFoldDB" id="C0E4K0"/>